<feature type="transmembrane region" description="Helical" evidence="1">
    <location>
        <begin position="309"/>
        <end position="326"/>
    </location>
</feature>
<feature type="transmembrane region" description="Helical" evidence="1">
    <location>
        <begin position="80"/>
        <end position="97"/>
    </location>
</feature>
<feature type="transmembrane region" description="Helical" evidence="1">
    <location>
        <begin position="283"/>
        <end position="302"/>
    </location>
</feature>
<dbReference type="EMBL" id="MGFX01000003">
    <property type="protein sequence ID" value="OGM15509.1"/>
    <property type="molecule type" value="Genomic_DNA"/>
</dbReference>
<dbReference type="STRING" id="1802485.A2V97_02405"/>
<feature type="transmembrane region" description="Helical" evidence="1">
    <location>
        <begin position="229"/>
        <end position="248"/>
    </location>
</feature>
<evidence type="ECO:0000313" key="2">
    <source>
        <dbReference type="EMBL" id="OGM15509.1"/>
    </source>
</evidence>
<evidence type="ECO:0000256" key="1">
    <source>
        <dbReference type="SAM" id="Phobius"/>
    </source>
</evidence>
<accession>A0A1F7XL53</accession>
<feature type="transmembrane region" description="Helical" evidence="1">
    <location>
        <begin position="40"/>
        <end position="59"/>
    </location>
</feature>
<evidence type="ECO:0008006" key="4">
    <source>
        <dbReference type="Google" id="ProtNLM"/>
    </source>
</evidence>
<feature type="transmembrane region" description="Helical" evidence="1">
    <location>
        <begin position="332"/>
        <end position="349"/>
    </location>
</feature>
<feature type="transmembrane region" description="Helical" evidence="1">
    <location>
        <begin position="7"/>
        <end position="28"/>
    </location>
</feature>
<feature type="transmembrane region" description="Helical" evidence="1">
    <location>
        <begin position="133"/>
        <end position="149"/>
    </location>
</feature>
<keyword evidence="1" id="KW-1133">Transmembrane helix</keyword>
<sequence>MLTRLKGFLILLTMALLPTFLIWLPFFARLKSFWGIPLPLMGMATIVANYDGPLFMVVAKTFYNPEMIKNLFQFPLPVEYYAAHFPLFPLLIRVFSYTLGYPYAMLAVTLASSFLALYFFNRLAKSFVGKEDSLWLTLVFAFLPARWLIVRSVGSAEPLFIAGLIASVYYFRKGNYWRAAIWGIVAQLTKSPGILLFLAYLAIIIGPEIKRLSISSLAKWPEILALKKVFPILLIPLSLLSVFILYGIKLGDFLAYFHSGDNIHLFFPPFSIFNYSAPWVGTFWLEEVIFVYLLGLLGLSNLIRNKEIVLSWVTGVFLVSLFFVAHRDVIRYALPTVPFLLISFYPTLIRREFKTIMVLLIIPIYLFSLAYISQNVMPISDWAPFL</sequence>
<reference evidence="2 3" key="1">
    <citation type="journal article" date="2016" name="Nat. Commun.">
        <title>Thousands of microbial genomes shed light on interconnected biogeochemical processes in an aquifer system.</title>
        <authorList>
            <person name="Anantharaman K."/>
            <person name="Brown C.T."/>
            <person name="Hug L.A."/>
            <person name="Sharon I."/>
            <person name="Castelle C.J."/>
            <person name="Probst A.J."/>
            <person name="Thomas B.C."/>
            <person name="Singh A."/>
            <person name="Wilkins M.J."/>
            <person name="Karaoz U."/>
            <person name="Brodie E.L."/>
            <person name="Williams K.H."/>
            <person name="Hubbard S.S."/>
            <person name="Banfield J.F."/>
        </authorList>
    </citation>
    <scope>NUCLEOTIDE SEQUENCE [LARGE SCALE GENOMIC DNA]</scope>
</reference>
<gene>
    <name evidence="2" type="ORF">A2V97_02405</name>
</gene>
<keyword evidence="1" id="KW-0472">Membrane</keyword>
<feature type="transmembrane region" description="Helical" evidence="1">
    <location>
        <begin position="103"/>
        <end position="121"/>
    </location>
</feature>
<evidence type="ECO:0000313" key="3">
    <source>
        <dbReference type="Proteomes" id="UP000177382"/>
    </source>
</evidence>
<name>A0A1F7XL53_9BACT</name>
<comment type="caution">
    <text evidence="2">The sequence shown here is derived from an EMBL/GenBank/DDBJ whole genome shotgun (WGS) entry which is preliminary data.</text>
</comment>
<protein>
    <recommendedName>
        <fullName evidence="4">Glycosyltransferase RgtA/B/C/D-like domain-containing protein</fullName>
    </recommendedName>
</protein>
<dbReference type="Proteomes" id="UP000177382">
    <property type="component" value="Unassembled WGS sequence"/>
</dbReference>
<proteinExistence type="predicted"/>
<organism evidence="2 3">
    <name type="scientific">Candidatus Woesebacteria bacterium RBG_16_42_24</name>
    <dbReference type="NCBI Taxonomy" id="1802485"/>
    <lineage>
        <taxon>Bacteria</taxon>
        <taxon>Candidatus Woeseibacteriota</taxon>
    </lineage>
</organism>
<dbReference type="AlphaFoldDB" id="A0A1F7XL53"/>
<keyword evidence="1" id="KW-0812">Transmembrane</keyword>
<feature type="transmembrane region" description="Helical" evidence="1">
    <location>
        <begin position="356"/>
        <end position="373"/>
    </location>
</feature>